<keyword evidence="2" id="KW-1185">Reference proteome</keyword>
<proteinExistence type="predicted"/>
<evidence type="ECO:0000313" key="2">
    <source>
        <dbReference type="Proteomes" id="UP000316621"/>
    </source>
</evidence>
<protein>
    <submittedName>
        <fullName evidence="1">Uncharacterized protein</fullName>
    </submittedName>
</protein>
<name>A0A4Y7JUV1_PAPSO</name>
<evidence type="ECO:0000313" key="1">
    <source>
        <dbReference type="EMBL" id="RZC64854.1"/>
    </source>
</evidence>
<dbReference type="Proteomes" id="UP000316621">
    <property type="component" value="Chromosome 6"/>
</dbReference>
<accession>A0A4Y7JUV1</accession>
<dbReference type="EMBL" id="CM010720">
    <property type="protein sequence ID" value="RZC64854.1"/>
    <property type="molecule type" value="Genomic_DNA"/>
</dbReference>
<dbReference type="AlphaFoldDB" id="A0A4Y7JUV1"/>
<reference evidence="1 2" key="1">
    <citation type="journal article" date="2018" name="Science">
        <title>The opium poppy genome and morphinan production.</title>
        <authorList>
            <person name="Guo L."/>
            <person name="Winzer T."/>
            <person name="Yang X."/>
            <person name="Li Y."/>
            <person name="Ning Z."/>
            <person name="He Z."/>
            <person name="Teodor R."/>
            <person name="Lu Y."/>
            <person name="Bowser T.A."/>
            <person name="Graham I.A."/>
            <person name="Ye K."/>
        </authorList>
    </citation>
    <scope>NUCLEOTIDE SEQUENCE [LARGE SCALE GENOMIC DNA]</scope>
    <source>
        <strain evidence="2">cv. HN1</strain>
        <tissue evidence="1">Leaves</tissue>
    </source>
</reference>
<sequence length="75" mass="8733">MESNQQALVKTTHLIISYQIVMPSPTHAHCQNHSYQVSLPPMIEMKNRPRALIKTHGIAEVYQLFRHMRKPNNNL</sequence>
<dbReference type="Gramene" id="RZC64854">
    <property type="protein sequence ID" value="RZC64854"/>
    <property type="gene ID" value="C5167_008545"/>
</dbReference>
<gene>
    <name evidence="1" type="ORF">C5167_008545</name>
</gene>
<organism evidence="1 2">
    <name type="scientific">Papaver somniferum</name>
    <name type="common">Opium poppy</name>
    <dbReference type="NCBI Taxonomy" id="3469"/>
    <lineage>
        <taxon>Eukaryota</taxon>
        <taxon>Viridiplantae</taxon>
        <taxon>Streptophyta</taxon>
        <taxon>Embryophyta</taxon>
        <taxon>Tracheophyta</taxon>
        <taxon>Spermatophyta</taxon>
        <taxon>Magnoliopsida</taxon>
        <taxon>Ranunculales</taxon>
        <taxon>Papaveraceae</taxon>
        <taxon>Papaveroideae</taxon>
        <taxon>Papaver</taxon>
    </lineage>
</organism>